<name>A0A2Z6NZG7_TRISU</name>
<reference evidence="4" key="1">
    <citation type="journal article" date="2017" name="Front. Plant Sci.">
        <title>Climate Clever Clovers: New Paradigm to Reduce the Environmental Footprint of Ruminants by Breeding Low Methanogenic Forages Utilizing Haplotype Variation.</title>
        <authorList>
            <person name="Kaur P."/>
            <person name="Appels R."/>
            <person name="Bayer P.E."/>
            <person name="Keeble-Gagnere G."/>
            <person name="Wang J."/>
            <person name="Hirakawa H."/>
            <person name="Shirasawa K."/>
            <person name="Vercoe P."/>
            <person name="Stefanova K."/>
            <person name="Durmic Z."/>
            <person name="Nichols P."/>
            <person name="Revell C."/>
            <person name="Isobe S.N."/>
            <person name="Edwards D."/>
            <person name="Erskine W."/>
        </authorList>
    </citation>
    <scope>NUCLEOTIDE SEQUENCE [LARGE SCALE GENOMIC DNA]</scope>
    <source>
        <strain evidence="4">cv. Daliak</strain>
    </source>
</reference>
<gene>
    <name evidence="3" type="ORF">TSUD_407620</name>
</gene>
<feature type="coiled-coil region" evidence="1">
    <location>
        <begin position="206"/>
        <end position="297"/>
    </location>
</feature>
<evidence type="ECO:0000256" key="2">
    <source>
        <dbReference type="SAM" id="MobiDB-lite"/>
    </source>
</evidence>
<proteinExistence type="predicted"/>
<dbReference type="AlphaFoldDB" id="A0A2Z6NZG7"/>
<keyword evidence="4" id="KW-1185">Reference proteome</keyword>
<evidence type="ECO:0000313" key="4">
    <source>
        <dbReference type="Proteomes" id="UP000242715"/>
    </source>
</evidence>
<evidence type="ECO:0000313" key="3">
    <source>
        <dbReference type="EMBL" id="GAU49591.1"/>
    </source>
</evidence>
<dbReference type="Proteomes" id="UP000242715">
    <property type="component" value="Unassembled WGS sequence"/>
</dbReference>
<dbReference type="OrthoDB" id="10636002at2759"/>
<dbReference type="EMBL" id="DF974591">
    <property type="protein sequence ID" value="GAU49591.1"/>
    <property type="molecule type" value="Genomic_DNA"/>
</dbReference>
<protein>
    <submittedName>
        <fullName evidence="3">Uncharacterized protein</fullName>
    </submittedName>
</protein>
<keyword evidence="1" id="KW-0175">Coiled coil</keyword>
<evidence type="ECO:0000256" key="1">
    <source>
        <dbReference type="SAM" id="Coils"/>
    </source>
</evidence>
<feature type="region of interest" description="Disordered" evidence="2">
    <location>
        <begin position="126"/>
        <end position="151"/>
    </location>
</feature>
<accession>A0A2Z6NZG7</accession>
<sequence length="348" mass="38581">MESLNKYEREAVTFLATFNVMSSSDLLARETAPESLGEYMSSMSNLSADERMTFVLKARELKQKAAAAASVNPLSQLVVDESAPKGTKRKNKEESRRISLAIPNKGGDFFAEEEKEEEGEVLVGPAKKKRNNQGKSGRGVLAGGSSKNQGEPETITKVDVLVRFKYGNSSFFSDTSSKDLRKMGMNYHIRGSKLSYFLSARQELEVMEANNKIKLVDENLGSIEKQYAATKAKFERDIKDLKASCEEKIKEAGGVEDEQRTVIASANKERDEAVLQRDQLSKEKDILINKVEGLQVDLGSQYDDGFQFALEQVKIVFLEVYMAMLGELGALNKIVDGKLVLFTPPSST</sequence>
<organism evidence="3 4">
    <name type="scientific">Trifolium subterraneum</name>
    <name type="common">Subterranean clover</name>
    <dbReference type="NCBI Taxonomy" id="3900"/>
    <lineage>
        <taxon>Eukaryota</taxon>
        <taxon>Viridiplantae</taxon>
        <taxon>Streptophyta</taxon>
        <taxon>Embryophyta</taxon>
        <taxon>Tracheophyta</taxon>
        <taxon>Spermatophyta</taxon>
        <taxon>Magnoliopsida</taxon>
        <taxon>eudicotyledons</taxon>
        <taxon>Gunneridae</taxon>
        <taxon>Pentapetalae</taxon>
        <taxon>rosids</taxon>
        <taxon>fabids</taxon>
        <taxon>Fabales</taxon>
        <taxon>Fabaceae</taxon>
        <taxon>Papilionoideae</taxon>
        <taxon>50 kb inversion clade</taxon>
        <taxon>NPAAA clade</taxon>
        <taxon>Hologalegina</taxon>
        <taxon>IRL clade</taxon>
        <taxon>Trifolieae</taxon>
        <taxon>Trifolium</taxon>
    </lineage>
</organism>